<accession>A0AAV4NEQ6</accession>
<dbReference type="AlphaFoldDB" id="A0AAV4NEQ6"/>
<evidence type="ECO:0000313" key="2">
    <source>
        <dbReference type="Proteomes" id="UP001054945"/>
    </source>
</evidence>
<evidence type="ECO:0000313" key="1">
    <source>
        <dbReference type="EMBL" id="GIX82785.1"/>
    </source>
</evidence>
<sequence length="178" mass="19997">MKGISNSTTFTCGHLAIQKAHVLVRLKNVWAELRVSHLIGFLTFCHSDWTAEHTSHFTICIVRKLLPTCCRQHTSTGGTLNHFGLNLRRALDAKLPGDGLVRGWDSYFGLTLTRSLPVWTFPCGSVLKSLVYQSPIDSDLEARISVVASAIQEMRVCFKNALAIPEVQCLHYRRRSLF</sequence>
<comment type="caution">
    <text evidence="1">The sequence shown here is derived from an EMBL/GenBank/DDBJ whole genome shotgun (WGS) entry which is preliminary data.</text>
</comment>
<dbReference type="Proteomes" id="UP001054945">
    <property type="component" value="Unassembled WGS sequence"/>
</dbReference>
<gene>
    <name evidence="1" type="ORF">CEXT_728601</name>
</gene>
<proteinExistence type="predicted"/>
<name>A0AAV4NEQ6_CAEEX</name>
<reference evidence="1 2" key="1">
    <citation type="submission" date="2021-06" db="EMBL/GenBank/DDBJ databases">
        <title>Caerostris extrusa draft genome.</title>
        <authorList>
            <person name="Kono N."/>
            <person name="Arakawa K."/>
        </authorList>
    </citation>
    <scope>NUCLEOTIDE SEQUENCE [LARGE SCALE GENOMIC DNA]</scope>
</reference>
<keyword evidence="2" id="KW-1185">Reference proteome</keyword>
<organism evidence="1 2">
    <name type="scientific">Caerostris extrusa</name>
    <name type="common">Bark spider</name>
    <name type="synonym">Caerostris bankana</name>
    <dbReference type="NCBI Taxonomy" id="172846"/>
    <lineage>
        <taxon>Eukaryota</taxon>
        <taxon>Metazoa</taxon>
        <taxon>Ecdysozoa</taxon>
        <taxon>Arthropoda</taxon>
        <taxon>Chelicerata</taxon>
        <taxon>Arachnida</taxon>
        <taxon>Araneae</taxon>
        <taxon>Araneomorphae</taxon>
        <taxon>Entelegynae</taxon>
        <taxon>Araneoidea</taxon>
        <taxon>Araneidae</taxon>
        <taxon>Caerostris</taxon>
    </lineage>
</organism>
<dbReference type="EMBL" id="BPLR01020814">
    <property type="protein sequence ID" value="GIX82785.1"/>
    <property type="molecule type" value="Genomic_DNA"/>
</dbReference>
<protein>
    <submittedName>
        <fullName evidence="1">Uncharacterized protein</fullName>
    </submittedName>
</protein>